<comment type="caution">
    <text evidence="2">The sequence shown here is derived from an EMBL/GenBank/DDBJ whole genome shotgun (WGS) entry which is preliminary data.</text>
</comment>
<sequence length="156" mass="17531">MARQKPTEALLWSIAFPGFGQIINGKYVKGLVFLILEVLINVKAHFNAIIILSFHGEIEKSIALANYDWLMFYPCLYFFSMWDAFKDAGGGKKSYTSIIFVFTAYTVTVGTIYSSTFTLFGQLFGPIWLPILSVVPGIAIGWAIKALLIRFKNKVE</sequence>
<reference evidence="2 3" key="1">
    <citation type="submission" date="2017-01" db="EMBL/GenBank/DDBJ databases">
        <title>Draft genome sequence of Bacillus oleronius.</title>
        <authorList>
            <person name="Allam M."/>
        </authorList>
    </citation>
    <scope>NUCLEOTIDE SEQUENCE [LARGE SCALE GENOMIC DNA]</scope>
    <source>
        <strain evidence="2 3">DSM 9356</strain>
    </source>
</reference>
<feature type="transmembrane region" description="Helical" evidence="1">
    <location>
        <begin position="127"/>
        <end position="148"/>
    </location>
</feature>
<organism evidence="2 3">
    <name type="scientific">Heyndrickxia oleronia</name>
    <dbReference type="NCBI Taxonomy" id="38875"/>
    <lineage>
        <taxon>Bacteria</taxon>
        <taxon>Bacillati</taxon>
        <taxon>Bacillota</taxon>
        <taxon>Bacilli</taxon>
        <taxon>Bacillales</taxon>
        <taxon>Bacillaceae</taxon>
        <taxon>Heyndrickxia</taxon>
    </lineage>
</organism>
<keyword evidence="3" id="KW-1185">Reference proteome</keyword>
<feature type="transmembrane region" description="Helical" evidence="1">
    <location>
        <begin position="97"/>
        <end position="121"/>
    </location>
</feature>
<keyword evidence="1" id="KW-0812">Transmembrane</keyword>
<gene>
    <name evidence="2" type="ORF">BWZ43_22700</name>
</gene>
<evidence type="ECO:0000313" key="3">
    <source>
        <dbReference type="Proteomes" id="UP000189761"/>
    </source>
</evidence>
<dbReference type="Proteomes" id="UP000189761">
    <property type="component" value="Unassembled WGS sequence"/>
</dbReference>
<keyword evidence="1" id="KW-0472">Membrane</keyword>
<dbReference type="RefSeq" id="WP_058005007.1">
    <property type="nucleotide sequence ID" value="NZ_CP065424.1"/>
</dbReference>
<name>A0A8E2I4Q4_9BACI</name>
<protein>
    <submittedName>
        <fullName evidence="2">Uncharacterized protein</fullName>
    </submittedName>
</protein>
<dbReference type="AlphaFoldDB" id="A0A8E2I4Q4"/>
<keyword evidence="1" id="KW-1133">Transmembrane helix</keyword>
<feature type="transmembrane region" description="Helical" evidence="1">
    <location>
        <begin position="31"/>
        <end position="55"/>
    </location>
</feature>
<dbReference type="EMBL" id="MTLA01000371">
    <property type="protein sequence ID" value="OOP66108.1"/>
    <property type="molecule type" value="Genomic_DNA"/>
</dbReference>
<evidence type="ECO:0000256" key="1">
    <source>
        <dbReference type="SAM" id="Phobius"/>
    </source>
</evidence>
<accession>A0A8E2I4Q4</accession>
<feature type="transmembrane region" description="Helical" evidence="1">
    <location>
        <begin position="67"/>
        <end position="85"/>
    </location>
</feature>
<evidence type="ECO:0000313" key="2">
    <source>
        <dbReference type="EMBL" id="OOP66108.1"/>
    </source>
</evidence>
<proteinExistence type="predicted"/>